<accession>A0ABV1TFL8</accession>
<evidence type="ECO:0000313" key="3">
    <source>
        <dbReference type="EMBL" id="MER6268429.1"/>
    </source>
</evidence>
<proteinExistence type="predicted"/>
<feature type="region of interest" description="Disordered" evidence="1">
    <location>
        <begin position="1035"/>
        <end position="1054"/>
    </location>
</feature>
<dbReference type="SUPFAM" id="SSF51294">
    <property type="entry name" value="Hedgehog/intein (Hint) domain"/>
    <property type="match status" value="1"/>
</dbReference>
<keyword evidence="4" id="KW-1185">Reference proteome</keyword>
<evidence type="ECO:0000259" key="2">
    <source>
        <dbReference type="SMART" id="SM00458"/>
    </source>
</evidence>
<dbReference type="NCBIfam" id="TIGR01443">
    <property type="entry name" value="intein_Cterm"/>
    <property type="match status" value="1"/>
</dbReference>
<dbReference type="Pfam" id="PF00652">
    <property type="entry name" value="Ricin_B_lectin"/>
    <property type="match status" value="1"/>
</dbReference>
<dbReference type="InterPro" id="IPR036844">
    <property type="entry name" value="Hint_dom_sf"/>
</dbReference>
<protein>
    <submittedName>
        <fullName evidence="3">Ricin-type beta-trefoil lectin domain protein</fullName>
    </submittedName>
</protein>
<dbReference type="InterPro" id="IPR030934">
    <property type="entry name" value="Intein_C"/>
</dbReference>
<dbReference type="InterPro" id="IPR035992">
    <property type="entry name" value="Ricin_B-like_lectins"/>
</dbReference>
<dbReference type="EMBL" id="JBEOZM010000005">
    <property type="protein sequence ID" value="MER6268429.1"/>
    <property type="molecule type" value="Genomic_DNA"/>
</dbReference>
<dbReference type="CDD" id="cd00081">
    <property type="entry name" value="Hint"/>
    <property type="match status" value="1"/>
</dbReference>
<feature type="compositionally biased region" description="Low complexity" evidence="1">
    <location>
        <begin position="688"/>
        <end position="697"/>
    </location>
</feature>
<feature type="region of interest" description="Disordered" evidence="1">
    <location>
        <begin position="639"/>
        <end position="716"/>
    </location>
</feature>
<comment type="caution">
    <text evidence="3">The sequence shown here is derived from an EMBL/GenBank/DDBJ whole genome shotgun (WGS) entry which is preliminary data.</text>
</comment>
<feature type="compositionally biased region" description="Low complexity" evidence="1">
    <location>
        <begin position="743"/>
        <end position="756"/>
    </location>
</feature>
<feature type="compositionally biased region" description="Basic and acidic residues" evidence="1">
    <location>
        <begin position="1036"/>
        <end position="1047"/>
    </location>
</feature>
<gene>
    <name evidence="3" type="ORF">ABT211_14155</name>
</gene>
<dbReference type="Pfam" id="PF07591">
    <property type="entry name" value="PT-HINT"/>
    <property type="match status" value="1"/>
</dbReference>
<feature type="compositionally biased region" description="Basic and acidic residues" evidence="1">
    <location>
        <begin position="703"/>
        <end position="716"/>
    </location>
</feature>
<dbReference type="SMART" id="SM00458">
    <property type="entry name" value="RICIN"/>
    <property type="match status" value="1"/>
</dbReference>
<feature type="compositionally biased region" description="Basic and acidic residues" evidence="1">
    <location>
        <begin position="640"/>
        <end position="670"/>
    </location>
</feature>
<organism evidence="3 4">
    <name type="scientific">Streptomyces sp. 900105755</name>
    <dbReference type="NCBI Taxonomy" id="3154389"/>
    <lineage>
        <taxon>Bacteria</taxon>
        <taxon>Bacillati</taxon>
        <taxon>Actinomycetota</taxon>
        <taxon>Actinomycetes</taxon>
        <taxon>Kitasatosporales</taxon>
        <taxon>Streptomycetaceae</taxon>
        <taxon>Streptomyces</taxon>
    </lineage>
</organism>
<dbReference type="PROSITE" id="PS50818">
    <property type="entry name" value="INTEIN_C_TER"/>
    <property type="match status" value="1"/>
</dbReference>
<feature type="region of interest" description="Disordered" evidence="1">
    <location>
        <begin position="729"/>
        <end position="781"/>
    </location>
</feature>
<dbReference type="Gene3D" id="2.170.16.10">
    <property type="entry name" value="Hedgehog/Intein (Hint) domain"/>
    <property type="match status" value="1"/>
</dbReference>
<dbReference type="Proteomes" id="UP001490365">
    <property type="component" value="Unassembled WGS sequence"/>
</dbReference>
<dbReference type="CDD" id="cd00161">
    <property type="entry name" value="beta-trefoil_Ricin-like"/>
    <property type="match status" value="1"/>
</dbReference>
<feature type="region of interest" description="Disordered" evidence="1">
    <location>
        <begin position="1059"/>
        <end position="1088"/>
    </location>
</feature>
<evidence type="ECO:0000256" key="1">
    <source>
        <dbReference type="SAM" id="MobiDB-lite"/>
    </source>
</evidence>
<sequence length="1593" mass="164647">MNAADSYDGFDAAAAEQLRQDQCLMADALRIGGTSTVPLAKNALNQTADQLHTAADREYWDDTPLSTAFQQDRDAIDAASDVLPTRLAAWQTPLKGLPVPAGFATDAEFHWPPGVSSTGDDFFDQVGYRKWLGEQWWKTEGDLYKDPTAQGDDATVQAVKDLGTPLYGTVDPSLPTQQWQQAYAEHQAFDQLVSGSGGTGADDARIFLSSGGFPRTAAEPGSLEFRIAVEDLKARFEACAWRNPIDPNKVLGQEVATASAEWQQELAAQRDQILDANTAATKALTTTAQALGEMLGQSWIADHLARWQDYWSAGGAGWIGDSPMAIHVHGSSDKCLEVGGNSTANAAIVQIYTCNGGANQQWRISGDTLVNVNSGKCLVPKASASADGTALVQGSCTVTGTSANRWKYNPHATTPLTNLANGKCLNLPSYTNSQDTTLATCTGGTPQKLDIVPAGHNGTDDLGYPTSAQFLQATKGIAAAQSAAQTQLTLIQKQAQTATSAVTGTDTSLNAAYTIADQAGAPRGRGLLVGLQKAQVTKASSAAVNAMQAAAQTTLSATKASAADSAAIAARAVTQGAASTAAFRNAAAEAAKEQAKAAADAAAVQAGNAKAARDTAKAKLAVVTQAEADAKAAAATAHARRLDAEAEEATAKAEKETAAQKQSEAAEHKTSAQQYASQAEDAKDKAQAADATATQKRQAAETASDHAKDLSDKAWDAKQKADAARAKSYAKESFAEAHESDDQAQSSRQAADAADAAADDAESAADSARSEADAASQAAADADAAATRAEAAAKRAHADADAARSAKEDADAAVATATSGAADAIAASRTAATAASAAVKLADEAEAHAADAKSQADAANPAAKTAIAGANVASGHAYAASQAAVDAGNAARQVAAPANDAVQLGAPYVTTDSAAGLAVLTGQSSKTIAEQQQAVAEAHAQNAQAAAAQATSTANAATGDAKAAYTLAAEAAGYAADARASAKQALDYSAEAAGYASQAAQSLARTVAYDNQATADAKAADDAAGRADGYATQARDSADAAARDADAARTAAGQAEQAAADARAAAKDADAQATAAEEAAKDAQKYAESAQQAATEAANAQANQQVGSGAGTGIGGTFYVIDKDTLNVTDVKQDKPCEIPPGFGTSCTVTFTYTFDVSVDFYLCVNPAVPATAAGCPDEDTLFLKTEQLKGLTKDDTKTFTQLDILKGLLNTYQTVGKEILVQDFVDCWHGSASGCAWAASNFTPGKTLEKIAEGFRALDAAMEAGTGIRDALDALKTIDGLDPSTLKHIEDAVDELEDVISVCTKDSFTASTGVLLADGTVKSIRAVRTGDLLRTTDPTTGRTVTEPVISTHRHDTSALTDVTVGGALVTSTTGHRFYVDGRGWTAVSDLRVGDLLRAPDGSLSPVTALREHGVLAPREVYDLTVQGTHTFYVRADGSRSRDVLVHNCTDIIGDEGLGGAHTITDHVDPSDQQMLDKAKDEPNGVATRWTDKATAAEAVDKAVTAWTKKNAVQLKNWQTRQARLMREGSLLETKTFTWDVRDMGPSLGKVWVRGGDLAGKAAGTKVVVTLKYIGKTPRHYEKWVVYTAYPKG</sequence>
<feature type="domain" description="Ricin B lectin" evidence="2">
    <location>
        <begin position="322"/>
        <end position="452"/>
    </location>
</feature>
<evidence type="ECO:0000313" key="4">
    <source>
        <dbReference type="Proteomes" id="UP001490365"/>
    </source>
</evidence>
<dbReference type="InterPro" id="IPR041436">
    <property type="entry name" value="RNAse_A_bac"/>
</dbReference>
<dbReference type="InterPro" id="IPR000772">
    <property type="entry name" value="Ricin_B_lectin"/>
</dbReference>
<feature type="compositionally biased region" description="Basic and acidic residues" evidence="1">
    <location>
        <begin position="729"/>
        <end position="741"/>
    </location>
</feature>
<dbReference type="PROSITE" id="PS50231">
    <property type="entry name" value="RICIN_B_LECTIN"/>
    <property type="match status" value="1"/>
</dbReference>
<name>A0ABV1TFL8_9ACTN</name>
<dbReference type="Gene3D" id="2.80.10.50">
    <property type="match status" value="1"/>
</dbReference>
<dbReference type="Pfam" id="PF18431">
    <property type="entry name" value="RNAse_A_bac"/>
    <property type="match status" value="1"/>
</dbReference>
<dbReference type="RefSeq" id="WP_351957042.1">
    <property type="nucleotide sequence ID" value="NZ_JBEOZM010000005.1"/>
</dbReference>
<dbReference type="SUPFAM" id="SSF50370">
    <property type="entry name" value="Ricin B-like lectins"/>
    <property type="match status" value="1"/>
</dbReference>
<reference evidence="3 4" key="1">
    <citation type="submission" date="2024-06" db="EMBL/GenBank/DDBJ databases">
        <title>The Natural Products Discovery Center: Release of the First 8490 Sequenced Strains for Exploring Actinobacteria Biosynthetic Diversity.</title>
        <authorList>
            <person name="Kalkreuter E."/>
            <person name="Kautsar S.A."/>
            <person name="Yang D."/>
            <person name="Bader C.D."/>
            <person name="Teijaro C.N."/>
            <person name="Fluegel L."/>
            <person name="Davis C.M."/>
            <person name="Simpson J.R."/>
            <person name="Lauterbach L."/>
            <person name="Steele A.D."/>
            <person name="Gui C."/>
            <person name="Meng S."/>
            <person name="Li G."/>
            <person name="Viehrig K."/>
            <person name="Ye F."/>
            <person name="Su P."/>
            <person name="Kiefer A.F."/>
            <person name="Nichols A."/>
            <person name="Cepeda A.J."/>
            <person name="Yan W."/>
            <person name="Fan B."/>
            <person name="Jiang Y."/>
            <person name="Adhikari A."/>
            <person name="Zheng C.-J."/>
            <person name="Schuster L."/>
            <person name="Cowan T.M."/>
            <person name="Smanski M.J."/>
            <person name="Chevrette M.G."/>
            <person name="De Carvalho L.P.S."/>
            <person name="Shen B."/>
        </authorList>
    </citation>
    <scope>NUCLEOTIDE SEQUENCE [LARGE SCALE GENOMIC DNA]</scope>
    <source>
        <strain evidence="3 4">NPDC001694</strain>
    </source>
</reference>